<feature type="compositionally biased region" description="Polar residues" evidence="3">
    <location>
        <begin position="26"/>
        <end position="35"/>
    </location>
</feature>
<feature type="domain" description="Bacterial surface antigen (D15)" evidence="5">
    <location>
        <begin position="203"/>
        <end position="412"/>
    </location>
</feature>
<dbReference type="RefSeq" id="WP_144077082.1">
    <property type="nucleotide sequence ID" value="NZ_CP076130.1"/>
</dbReference>
<dbReference type="Proteomes" id="UP000682802">
    <property type="component" value="Plasmid p1"/>
</dbReference>
<geneLocation type="plasmid" evidence="6 7">
    <name>p1</name>
</geneLocation>
<evidence type="ECO:0000259" key="5">
    <source>
        <dbReference type="Pfam" id="PF01103"/>
    </source>
</evidence>
<protein>
    <submittedName>
        <fullName evidence="6">BamA/TamA family outer membrane protein</fullName>
    </submittedName>
</protein>
<evidence type="ECO:0000313" key="6">
    <source>
        <dbReference type="EMBL" id="QWG10588.1"/>
    </source>
</evidence>
<keyword evidence="7" id="KW-1185">Reference proteome</keyword>
<evidence type="ECO:0000256" key="1">
    <source>
        <dbReference type="ARBA" id="ARBA00004370"/>
    </source>
</evidence>
<reference evidence="6 7" key="1">
    <citation type="submission" date="2021-05" db="EMBL/GenBank/DDBJ databases">
        <title>Comparative genomic studies on the polysaccharide-degrading batcterial strains of the Flammeovirga genus.</title>
        <authorList>
            <person name="Zewei F."/>
            <person name="Zheng Z."/>
            <person name="Yu L."/>
            <person name="Ruyue G."/>
            <person name="Yanhong M."/>
            <person name="Yuanyuan C."/>
            <person name="Jingyan G."/>
            <person name="Wenjun H."/>
        </authorList>
    </citation>
    <scope>NUCLEOTIDE SEQUENCE [LARGE SCALE GENOMIC DNA]</scope>
    <source>
        <strain evidence="6 7">YS10</strain>
        <plasmid evidence="6 7">p1</plasmid>
    </source>
</reference>
<proteinExistence type="predicted"/>
<dbReference type="InterPro" id="IPR000184">
    <property type="entry name" value="Bac_surfAg_D15"/>
</dbReference>
<evidence type="ECO:0000256" key="2">
    <source>
        <dbReference type="ARBA" id="ARBA00023136"/>
    </source>
</evidence>
<evidence type="ECO:0000313" key="7">
    <source>
        <dbReference type="Proteomes" id="UP000682802"/>
    </source>
</evidence>
<evidence type="ECO:0000256" key="4">
    <source>
        <dbReference type="SAM" id="SignalP"/>
    </source>
</evidence>
<dbReference type="Pfam" id="PF01103">
    <property type="entry name" value="Omp85"/>
    <property type="match status" value="1"/>
</dbReference>
<keyword evidence="4" id="KW-0732">Signal</keyword>
<dbReference type="EMBL" id="CP076130">
    <property type="protein sequence ID" value="QWG10588.1"/>
    <property type="molecule type" value="Genomic_DNA"/>
</dbReference>
<accession>A0ABX8H3W5</accession>
<keyword evidence="6" id="KW-0614">Plasmid</keyword>
<keyword evidence="2" id="KW-0472">Membrane</keyword>
<feature type="chain" id="PRO_5045108753" evidence="4">
    <location>
        <begin position="27"/>
        <end position="428"/>
    </location>
</feature>
<dbReference type="Gene3D" id="2.40.160.50">
    <property type="entry name" value="membrane protein fhac: a member of the omp85/tpsb transporter family"/>
    <property type="match status" value="1"/>
</dbReference>
<evidence type="ECO:0000256" key="3">
    <source>
        <dbReference type="SAM" id="MobiDB-lite"/>
    </source>
</evidence>
<feature type="signal peptide" evidence="4">
    <location>
        <begin position="1"/>
        <end position="26"/>
    </location>
</feature>
<feature type="region of interest" description="Disordered" evidence="3">
    <location>
        <begin position="26"/>
        <end position="55"/>
    </location>
</feature>
<sequence>MIKKLAIKLIVIIVILGNPFASNSFAQDTTNTGTEEGNKPLKKKKKDKNAPPEKGKLYSAPLPVIASNPTFGVLYGFAGSFNMFTGDPKNTRMSTSLGTLTYSTKNQLMFTFKSNIYLPEDKMILLGDWRMFDTSQPTFGLGTGPAGEKSFAGYKGEEFTPGYDAQMMEFKYFRFHETALFKLKKNFYAGVGYHMDYHYDIKDNYLEENGQSSHQAYSEYYGFNPEEYILSGVSLNLMYDSRDNAANPYSGRYALLTYRMNPEWLGSTKKSSSLWLEYRDYFQLGHKKTGNQPNHMLAFWAYGNFVTSGVTPYMNLPALGWDQFGRSGRAYTQGRFRGEEIVYSELEYRVHLLGTRKNPNFLGAVAFVNATTASSKHADINLFQNYNFGYGAGLRVMLNKKSRTNLTLDYAWGDYDAKGLFLSLNETF</sequence>
<comment type="subcellular location">
    <subcellularLocation>
        <location evidence="1">Membrane</location>
    </subcellularLocation>
</comment>
<organism evidence="6 7">
    <name type="scientific">Flammeovirga kamogawensis</name>
    <dbReference type="NCBI Taxonomy" id="373891"/>
    <lineage>
        <taxon>Bacteria</taxon>
        <taxon>Pseudomonadati</taxon>
        <taxon>Bacteroidota</taxon>
        <taxon>Cytophagia</taxon>
        <taxon>Cytophagales</taxon>
        <taxon>Flammeovirgaceae</taxon>
        <taxon>Flammeovirga</taxon>
    </lineage>
</organism>
<gene>
    <name evidence="6" type="ORF">KM029_24710</name>
</gene>
<name>A0ABX8H3W5_9BACT</name>